<dbReference type="OrthoDB" id="9808524at2"/>
<keyword evidence="8" id="KW-0614">Plasmid</keyword>
<evidence type="ECO:0000313" key="9">
    <source>
        <dbReference type="Proteomes" id="UP000199754"/>
    </source>
</evidence>
<dbReference type="PANTHER" id="PTHR33452:SF4">
    <property type="entry name" value="BLL4328 PROTEIN"/>
    <property type="match status" value="1"/>
</dbReference>
<geneLocation type="plasmid" evidence="8 9">
    <name>pSMR1-1</name>
</geneLocation>
<dbReference type="Proteomes" id="UP000199754">
    <property type="component" value="Plasmid pSMR1-1"/>
</dbReference>
<dbReference type="RefSeq" id="WP_089422487.1">
    <property type="nucleotide sequence ID" value="NZ_CP022416.1"/>
</dbReference>
<feature type="transmembrane region" description="Helical" evidence="7">
    <location>
        <begin position="101"/>
        <end position="122"/>
    </location>
</feature>
<keyword evidence="6 7" id="KW-0472">Membrane</keyword>
<evidence type="ECO:0000256" key="3">
    <source>
        <dbReference type="ARBA" id="ARBA00022475"/>
    </source>
</evidence>
<evidence type="ECO:0000256" key="2">
    <source>
        <dbReference type="ARBA" id="ARBA00006679"/>
    </source>
</evidence>
<evidence type="ECO:0000256" key="7">
    <source>
        <dbReference type="SAM" id="Phobius"/>
    </source>
</evidence>
<dbReference type="InterPro" id="IPR051907">
    <property type="entry name" value="DoxX-like_oxidoreductase"/>
</dbReference>
<keyword evidence="9" id="KW-1185">Reference proteome</keyword>
<name>A0A221K608_9RHOB</name>
<dbReference type="PANTHER" id="PTHR33452">
    <property type="entry name" value="OXIDOREDUCTASE CATD-RELATED"/>
    <property type="match status" value="1"/>
</dbReference>
<keyword evidence="4 7" id="KW-0812">Transmembrane</keyword>
<dbReference type="KEGG" id="spse:SULPSESMR1_04731"/>
<sequence length="127" mass="13446">MTFLIPFQPQLLSVFRIMSGLLLLQHGTTKILGFPASPMSDIALSTPAGIAGIIELVFGLLLVIGLFSRLSAFILSGMTAVAYFIAHLPQGFFPLLNGGELAALYCFGFLYLAAAGPGPWSVDAQRG</sequence>
<dbReference type="GO" id="GO:0005886">
    <property type="term" value="C:plasma membrane"/>
    <property type="evidence" value="ECO:0007669"/>
    <property type="project" value="UniProtKB-SubCell"/>
</dbReference>
<feature type="transmembrane region" description="Helical" evidence="7">
    <location>
        <begin position="42"/>
        <end position="63"/>
    </location>
</feature>
<dbReference type="EMBL" id="CP022416">
    <property type="protein sequence ID" value="ASM74429.1"/>
    <property type="molecule type" value="Genomic_DNA"/>
</dbReference>
<organism evidence="8 9">
    <name type="scientific">Pseudosulfitobacter pseudonitzschiae</name>
    <dbReference type="NCBI Taxonomy" id="1402135"/>
    <lineage>
        <taxon>Bacteria</taxon>
        <taxon>Pseudomonadati</taxon>
        <taxon>Pseudomonadota</taxon>
        <taxon>Alphaproteobacteria</taxon>
        <taxon>Rhodobacterales</taxon>
        <taxon>Roseobacteraceae</taxon>
        <taxon>Pseudosulfitobacter</taxon>
    </lineage>
</organism>
<keyword evidence="3" id="KW-1003">Cell membrane</keyword>
<gene>
    <name evidence="8" type="ORF">SULPSESMR1_04731</name>
</gene>
<keyword evidence="5 7" id="KW-1133">Transmembrane helix</keyword>
<evidence type="ECO:0000256" key="5">
    <source>
        <dbReference type="ARBA" id="ARBA00022989"/>
    </source>
</evidence>
<comment type="subcellular location">
    <subcellularLocation>
        <location evidence="1">Cell membrane</location>
        <topology evidence="1">Multi-pass membrane protein</topology>
    </subcellularLocation>
</comment>
<feature type="transmembrane region" description="Helical" evidence="7">
    <location>
        <begin position="70"/>
        <end position="89"/>
    </location>
</feature>
<dbReference type="Pfam" id="PF07681">
    <property type="entry name" value="DoxX"/>
    <property type="match status" value="1"/>
</dbReference>
<dbReference type="AlphaFoldDB" id="A0A221K608"/>
<evidence type="ECO:0000256" key="1">
    <source>
        <dbReference type="ARBA" id="ARBA00004651"/>
    </source>
</evidence>
<comment type="similarity">
    <text evidence="2">Belongs to the DoxX family.</text>
</comment>
<evidence type="ECO:0000256" key="4">
    <source>
        <dbReference type="ARBA" id="ARBA00022692"/>
    </source>
</evidence>
<protein>
    <submittedName>
        <fullName evidence="8">DoxX</fullName>
    </submittedName>
</protein>
<reference evidence="8 9" key="1">
    <citation type="submission" date="2017-07" db="EMBL/GenBank/DDBJ databases">
        <title>Genome Sequence of Sulfitobacter pseudonitzschiae Strain SMR1 Isolated from a culture of the Diatom Skeletonema marinoi.</title>
        <authorList>
            <person name="Topel M."/>
            <person name="Pinder M.I.M."/>
            <person name="Johansson O.N."/>
            <person name="Kourtchenko O."/>
            <person name="Godhe A."/>
            <person name="Clarke A.K."/>
        </authorList>
    </citation>
    <scope>NUCLEOTIDE SEQUENCE [LARGE SCALE GENOMIC DNA]</scope>
    <source>
        <strain evidence="8 9">SMR1</strain>
        <plasmid evidence="8 9">pSMR1-1</plasmid>
    </source>
</reference>
<accession>A0A221K608</accession>
<evidence type="ECO:0000313" key="8">
    <source>
        <dbReference type="EMBL" id="ASM74429.1"/>
    </source>
</evidence>
<dbReference type="InterPro" id="IPR032808">
    <property type="entry name" value="DoxX"/>
</dbReference>
<proteinExistence type="inferred from homology"/>
<evidence type="ECO:0000256" key="6">
    <source>
        <dbReference type="ARBA" id="ARBA00023136"/>
    </source>
</evidence>